<dbReference type="OrthoDB" id="5290748at2"/>
<sequence>MGLDLDPRQRAMLQEMGVTVWQPVQRAPADVPADASVAPPAPAAARVAPPPPAPAPAGVPVPQVPVAARTPERTASAAVPRPAPATPLLGPWRALHTATADVGDLPVWLVVAECPEGDLLAGDAGRLLDNMLRAAQLHRQARVVGAVLSRGGTLASPDAVPVAAGLQQALAAHRPALVLAMGRLAAQTLLGRAEPLGRLRGQVHDLHGTPAVVTYDAAYLLRAQADKARAWEDLCRALDAVPPPPSPV</sequence>
<evidence type="ECO:0000256" key="6">
    <source>
        <dbReference type="ARBA" id="ARBA00023014"/>
    </source>
</evidence>
<dbReference type="Proteomes" id="UP000247540">
    <property type="component" value="Unassembled WGS sequence"/>
</dbReference>
<dbReference type="GO" id="GO:0051539">
    <property type="term" value="F:4 iron, 4 sulfur cluster binding"/>
    <property type="evidence" value="ECO:0007669"/>
    <property type="project" value="UniProtKB-KW"/>
</dbReference>
<keyword evidence="1" id="KW-0004">4Fe-4S</keyword>
<dbReference type="InterPro" id="IPR036895">
    <property type="entry name" value="Uracil-DNA_glycosylase-like_sf"/>
</dbReference>
<comment type="caution">
    <text evidence="10">The sequence shown here is derived from an EMBL/GenBank/DDBJ whole genome shotgun (WGS) entry which is preliminary data.</text>
</comment>
<dbReference type="SUPFAM" id="SSF52141">
    <property type="entry name" value="Uracil-DNA glycosylase-like"/>
    <property type="match status" value="1"/>
</dbReference>
<dbReference type="GO" id="GO:0046872">
    <property type="term" value="F:metal ion binding"/>
    <property type="evidence" value="ECO:0007669"/>
    <property type="project" value="UniProtKB-KW"/>
</dbReference>
<accession>A0A318SI86</accession>
<gene>
    <name evidence="10" type="ORF">DFQ15_12247</name>
</gene>
<dbReference type="GO" id="GO:0097506">
    <property type="term" value="F:deaminated base DNA N-glycosylase activity"/>
    <property type="evidence" value="ECO:0007669"/>
    <property type="project" value="UniProtKB-ARBA"/>
</dbReference>
<dbReference type="InterPro" id="IPR005122">
    <property type="entry name" value="Uracil-DNA_glycosylase-like"/>
</dbReference>
<keyword evidence="7" id="KW-0234">DNA repair</keyword>
<evidence type="ECO:0000313" key="10">
    <source>
        <dbReference type="EMBL" id="PYE74965.1"/>
    </source>
</evidence>
<feature type="domain" description="Uracil-DNA glycosylase-like" evidence="9">
    <location>
        <begin position="117"/>
        <end position="234"/>
    </location>
</feature>
<dbReference type="RefSeq" id="WP_110466487.1">
    <property type="nucleotide sequence ID" value="NZ_JAMOFZ010000021.1"/>
</dbReference>
<name>A0A318SI86_9BURK</name>
<evidence type="ECO:0000256" key="1">
    <source>
        <dbReference type="ARBA" id="ARBA00022485"/>
    </source>
</evidence>
<evidence type="ECO:0000256" key="8">
    <source>
        <dbReference type="SAM" id="MobiDB-lite"/>
    </source>
</evidence>
<feature type="region of interest" description="Disordered" evidence="8">
    <location>
        <begin position="32"/>
        <end position="60"/>
    </location>
</feature>
<evidence type="ECO:0000259" key="9">
    <source>
        <dbReference type="Pfam" id="PF03167"/>
    </source>
</evidence>
<keyword evidence="5" id="KW-0408">Iron</keyword>
<evidence type="ECO:0000256" key="7">
    <source>
        <dbReference type="ARBA" id="ARBA00023204"/>
    </source>
</evidence>
<dbReference type="GO" id="GO:0006281">
    <property type="term" value="P:DNA repair"/>
    <property type="evidence" value="ECO:0007669"/>
    <property type="project" value="UniProtKB-KW"/>
</dbReference>
<keyword evidence="6" id="KW-0411">Iron-sulfur</keyword>
<keyword evidence="4" id="KW-0378">Hydrolase</keyword>
<proteinExistence type="predicted"/>
<dbReference type="PANTHER" id="PTHR33693">
    <property type="entry name" value="TYPE-5 URACIL-DNA GLYCOSYLASE"/>
    <property type="match status" value="1"/>
</dbReference>
<evidence type="ECO:0000256" key="5">
    <source>
        <dbReference type="ARBA" id="ARBA00023004"/>
    </source>
</evidence>
<organism evidence="10 11">
    <name type="scientific">Xylophilus ampelinus</name>
    <dbReference type="NCBI Taxonomy" id="54067"/>
    <lineage>
        <taxon>Bacteria</taxon>
        <taxon>Pseudomonadati</taxon>
        <taxon>Pseudomonadota</taxon>
        <taxon>Betaproteobacteria</taxon>
        <taxon>Burkholderiales</taxon>
        <taxon>Xylophilus</taxon>
    </lineage>
</organism>
<dbReference type="AlphaFoldDB" id="A0A318SI86"/>
<evidence type="ECO:0000256" key="3">
    <source>
        <dbReference type="ARBA" id="ARBA00022763"/>
    </source>
</evidence>
<evidence type="ECO:0000313" key="11">
    <source>
        <dbReference type="Proteomes" id="UP000247540"/>
    </source>
</evidence>
<keyword evidence="2" id="KW-0479">Metal-binding</keyword>
<feature type="compositionally biased region" description="Pro residues" evidence="8">
    <location>
        <begin position="48"/>
        <end position="60"/>
    </location>
</feature>
<dbReference type="InterPro" id="IPR051536">
    <property type="entry name" value="UDG_Type-4/5"/>
</dbReference>
<keyword evidence="11" id="KW-1185">Reference proteome</keyword>
<keyword evidence="3" id="KW-0227">DNA damage</keyword>
<dbReference type="Pfam" id="PF03167">
    <property type="entry name" value="UDG"/>
    <property type="match status" value="1"/>
</dbReference>
<dbReference type="Gene3D" id="3.40.470.10">
    <property type="entry name" value="Uracil-DNA glycosylase-like domain"/>
    <property type="match status" value="1"/>
</dbReference>
<evidence type="ECO:0000256" key="4">
    <source>
        <dbReference type="ARBA" id="ARBA00022801"/>
    </source>
</evidence>
<dbReference type="PANTHER" id="PTHR33693:SF1">
    <property type="entry name" value="TYPE-4 URACIL-DNA GLYCOSYLASE"/>
    <property type="match status" value="1"/>
</dbReference>
<evidence type="ECO:0000256" key="2">
    <source>
        <dbReference type="ARBA" id="ARBA00022723"/>
    </source>
</evidence>
<protein>
    <submittedName>
        <fullName evidence="10">DNA polymerase</fullName>
    </submittedName>
</protein>
<dbReference type="EMBL" id="QJTC01000022">
    <property type="protein sequence ID" value="PYE74965.1"/>
    <property type="molecule type" value="Genomic_DNA"/>
</dbReference>
<reference evidence="10 11" key="1">
    <citation type="submission" date="2018-06" db="EMBL/GenBank/DDBJ databases">
        <title>Genomic Encyclopedia of Type Strains, Phase III (KMG-III): the genomes of soil and plant-associated and newly described type strains.</title>
        <authorList>
            <person name="Whitman W."/>
        </authorList>
    </citation>
    <scope>NUCLEOTIDE SEQUENCE [LARGE SCALE GENOMIC DNA]</scope>
    <source>
        <strain evidence="10 11">CECT 7646</strain>
    </source>
</reference>
<feature type="compositionally biased region" description="Low complexity" evidence="8">
    <location>
        <begin position="32"/>
        <end position="47"/>
    </location>
</feature>